<proteinExistence type="predicted"/>
<keyword evidence="4" id="KW-0804">Transcription</keyword>
<reference evidence="6" key="1">
    <citation type="submission" date="2020-10" db="EMBL/GenBank/DDBJ databases">
        <authorList>
            <person name="Gilroy R."/>
        </authorList>
    </citation>
    <scope>NUCLEOTIDE SEQUENCE</scope>
    <source>
        <strain evidence="6">ChiSjej1B19-7085</strain>
    </source>
</reference>
<keyword evidence="1" id="KW-0805">Transcription regulation</keyword>
<dbReference type="Pfam" id="PF02311">
    <property type="entry name" value="AraC_binding"/>
    <property type="match status" value="1"/>
</dbReference>
<keyword evidence="2" id="KW-0238">DNA-binding</keyword>
<dbReference type="AlphaFoldDB" id="A0A9D1DRK3"/>
<organism evidence="6 7">
    <name type="scientific">Candidatus Gallacutalibacter pullicola</name>
    <dbReference type="NCBI Taxonomy" id="2840830"/>
    <lineage>
        <taxon>Bacteria</taxon>
        <taxon>Bacillati</taxon>
        <taxon>Bacillota</taxon>
        <taxon>Clostridia</taxon>
        <taxon>Eubacteriales</taxon>
        <taxon>Candidatus Gallacutalibacter</taxon>
    </lineage>
</organism>
<dbReference type="GO" id="GO:0043565">
    <property type="term" value="F:sequence-specific DNA binding"/>
    <property type="evidence" value="ECO:0007669"/>
    <property type="project" value="InterPro"/>
</dbReference>
<evidence type="ECO:0000256" key="2">
    <source>
        <dbReference type="ARBA" id="ARBA00023125"/>
    </source>
</evidence>
<dbReference type="PROSITE" id="PS00041">
    <property type="entry name" value="HTH_ARAC_FAMILY_1"/>
    <property type="match status" value="1"/>
</dbReference>
<dbReference type="InterPro" id="IPR050204">
    <property type="entry name" value="AraC_XylS_family_regulators"/>
</dbReference>
<dbReference type="PRINTS" id="PR00032">
    <property type="entry name" value="HTHARAC"/>
</dbReference>
<dbReference type="SMART" id="SM00342">
    <property type="entry name" value="HTH_ARAC"/>
    <property type="match status" value="1"/>
</dbReference>
<dbReference type="SUPFAM" id="SSF46689">
    <property type="entry name" value="Homeodomain-like"/>
    <property type="match status" value="2"/>
</dbReference>
<evidence type="ECO:0000256" key="4">
    <source>
        <dbReference type="ARBA" id="ARBA00023163"/>
    </source>
</evidence>
<feature type="domain" description="HTH araC/xylS-type" evidence="5">
    <location>
        <begin position="177"/>
        <end position="276"/>
    </location>
</feature>
<dbReference type="SUPFAM" id="SSF51215">
    <property type="entry name" value="Regulatory protein AraC"/>
    <property type="match status" value="1"/>
</dbReference>
<dbReference type="Gene3D" id="1.10.10.60">
    <property type="entry name" value="Homeodomain-like"/>
    <property type="match status" value="2"/>
</dbReference>
<gene>
    <name evidence="6" type="ORF">IAA54_08635</name>
</gene>
<dbReference type="Proteomes" id="UP000886785">
    <property type="component" value="Unassembled WGS sequence"/>
</dbReference>
<evidence type="ECO:0000256" key="1">
    <source>
        <dbReference type="ARBA" id="ARBA00023015"/>
    </source>
</evidence>
<sequence length="288" mass="32884">MTSEEFKHSFKTPFHDSLGLAVYSSGLQRCGAGHSWGPAVRNHYTIHYIVSGRGCFDDGLKRYTLSAGDGFLFGPNQVVSYEADQEDPWEYCWVGFNGTDAARLVQETGLSRENPLFHYDKDDALKNCLNRIYDTTGSRPCDEARMLSGLLEFLSILMEEFGETLPARHRNGYEYVEKSIRFIDYNYSRDDIDINDIAANAGISRSHLYRLFMQHISMPPNEYLSHYRIDKAAYLLRHNNLTVGEAAYSTGFSDQLYFSRVFKKYKGVPPSRYAGLKDSSESSKEDKK</sequence>
<evidence type="ECO:0000313" key="7">
    <source>
        <dbReference type="Proteomes" id="UP000886785"/>
    </source>
</evidence>
<dbReference type="PROSITE" id="PS01124">
    <property type="entry name" value="HTH_ARAC_FAMILY_2"/>
    <property type="match status" value="1"/>
</dbReference>
<name>A0A9D1DRK3_9FIRM</name>
<dbReference type="GO" id="GO:0003700">
    <property type="term" value="F:DNA-binding transcription factor activity"/>
    <property type="evidence" value="ECO:0007669"/>
    <property type="project" value="InterPro"/>
</dbReference>
<dbReference type="InterPro" id="IPR009057">
    <property type="entry name" value="Homeodomain-like_sf"/>
</dbReference>
<dbReference type="InterPro" id="IPR018060">
    <property type="entry name" value="HTH_AraC"/>
</dbReference>
<dbReference type="InterPro" id="IPR037923">
    <property type="entry name" value="HTH-like"/>
</dbReference>
<dbReference type="Gene3D" id="2.60.120.280">
    <property type="entry name" value="Regulatory protein AraC"/>
    <property type="match status" value="1"/>
</dbReference>
<dbReference type="CDD" id="cd06986">
    <property type="entry name" value="cupin_MmsR-like_N"/>
    <property type="match status" value="1"/>
</dbReference>
<protein>
    <submittedName>
        <fullName evidence="6">AraC family ligand binding domain-containing protein</fullName>
    </submittedName>
</protein>
<dbReference type="InterPro" id="IPR003313">
    <property type="entry name" value="AraC-bd"/>
</dbReference>
<accession>A0A9D1DRK3</accession>
<evidence type="ECO:0000313" key="6">
    <source>
        <dbReference type="EMBL" id="HIR57723.1"/>
    </source>
</evidence>
<evidence type="ECO:0000256" key="3">
    <source>
        <dbReference type="ARBA" id="ARBA00023159"/>
    </source>
</evidence>
<dbReference type="InterPro" id="IPR018062">
    <property type="entry name" value="HTH_AraC-typ_CS"/>
</dbReference>
<reference evidence="6" key="2">
    <citation type="journal article" date="2021" name="PeerJ">
        <title>Extensive microbial diversity within the chicken gut microbiome revealed by metagenomics and culture.</title>
        <authorList>
            <person name="Gilroy R."/>
            <person name="Ravi A."/>
            <person name="Getino M."/>
            <person name="Pursley I."/>
            <person name="Horton D.L."/>
            <person name="Alikhan N.F."/>
            <person name="Baker D."/>
            <person name="Gharbi K."/>
            <person name="Hall N."/>
            <person name="Watson M."/>
            <person name="Adriaenssens E.M."/>
            <person name="Foster-Nyarko E."/>
            <person name="Jarju S."/>
            <person name="Secka A."/>
            <person name="Antonio M."/>
            <person name="Oren A."/>
            <person name="Chaudhuri R.R."/>
            <person name="La Ragione R."/>
            <person name="Hildebrand F."/>
            <person name="Pallen M.J."/>
        </authorList>
    </citation>
    <scope>NUCLEOTIDE SEQUENCE</scope>
    <source>
        <strain evidence="6">ChiSjej1B19-7085</strain>
    </source>
</reference>
<comment type="caution">
    <text evidence="6">The sequence shown here is derived from an EMBL/GenBank/DDBJ whole genome shotgun (WGS) entry which is preliminary data.</text>
</comment>
<evidence type="ECO:0000259" key="5">
    <source>
        <dbReference type="PROSITE" id="PS01124"/>
    </source>
</evidence>
<dbReference type="EMBL" id="DVHF01000102">
    <property type="protein sequence ID" value="HIR57723.1"/>
    <property type="molecule type" value="Genomic_DNA"/>
</dbReference>
<dbReference type="Pfam" id="PF12833">
    <property type="entry name" value="HTH_18"/>
    <property type="match status" value="1"/>
</dbReference>
<dbReference type="PANTHER" id="PTHR46796">
    <property type="entry name" value="HTH-TYPE TRANSCRIPTIONAL ACTIVATOR RHAS-RELATED"/>
    <property type="match status" value="1"/>
</dbReference>
<dbReference type="InterPro" id="IPR020449">
    <property type="entry name" value="Tscrpt_reg_AraC-type_HTH"/>
</dbReference>
<keyword evidence="3" id="KW-0010">Activator</keyword>